<feature type="region of interest" description="Disordered" evidence="1">
    <location>
        <begin position="92"/>
        <end position="132"/>
    </location>
</feature>
<sequence>MAEANQSRSSGIELELMQAKQSANYYFEAYRNASLNITHQRRQNQHDQAIIRDLRGQLHQTSLELHWYQAAFPNARADYHLKTNIPAKLLISAPPAQVPNPKEEGRMSLEKAEPPRVATKKTKVTKKTKQIRTHDLRRSLRLQGLGVIEEDIEN</sequence>
<keyword evidence="3" id="KW-1185">Reference proteome</keyword>
<evidence type="ECO:0000313" key="3">
    <source>
        <dbReference type="Proteomes" id="UP001221413"/>
    </source>
</evidence>
<reference evidence="2" key="1">
    <citation type="submission" date="2023-01" db="EMBL/GenBank/DDBJ databases">
        <title>The chitinases involved in constricting ring structure development in the nematode-trapping fungus Drechslerella dactyloides.</title>
        <authorList>
            <person name="Wang R."/>
            <person name="Zhang L."/>
            <person name="Tang P."/>
            <person name="Li S."/>
            <person name="Liang L."/>
        </authorList>
    </citation>
    <scope>NUCLEOTIDE SEQUENCE</scope>
    <source>
        <strain evidence="2">YMF1.00031</strain>
    </source>
</reference>
<organism evidence="2 3">
    <name type="scientific">Drechslerella dactyloides</name>
    <name type="common">Nematode-trapping fungus</name>
    <name type="synonym">Arthrobotrys dactyloides</name>
    <dbReference type="NCBI Taxonomy" id="74499"/>
    <lineage>
        <taxon>Eukaryota</taxon>
        <taxon>Fungi</taxon>
        <taxon>Dikarya</taxon>
        <taxon>Ascomycota</taxon>
        <taxon>Pezizomycotina</taxon>
        <taxon>Orbiliomycetes</taxon>
        <taxon>Orbiliales</taxon>
        <taxon>Orbiliaceae</taxon>
        <taxon>Drechslerella</taxon>
    </lineage>
</organism>
<comment type="caution">
    <text evidence="2">The sequence shown here is derived from an EMBL/GenBank/DDBJ whole genome shotgun (WGS) entry which is preliminary data.</text>
</comment>
<protein>
    <submittedName>
        <fullName evidence="2">Uncharacterized protein</fullName>
    </submittedName>
</protein>
<gene>
    <name evidence="2" type="ORF">Dda_7411</name>
</gene>
<accession>A0AAD6IS73</accession>
<evidence type="ECO:0000256" key="1">
    <source>
        <dbReference type="SAM" id="MobiDB-lite"/>
    </source>
</evidence>
<evidence type="ECO:0000313" key="2">
    <source>
        <dbReference type="EMBL" id="KAJ6257624.1"/>
    </source>
</evidence>
<dbReference type="Proteomes" id="UP001221413">
    <property type="component" value="Unassembled WGS sequence"/>
</dbReference>
<name>A0AAD6IS73_DREDA</name>
<dbReference type="EMBL" id="JAQGDS010000010">
    <property type="protein sequence ID" value="KAJ6257624.1"/>
    <property type="molecule type" value="Genomic_DNA"/>
</dbReference>
<dbReference type="AlphaFoldDB" id="A0AAD6IS73"/>
<feature type="compositionally biased region" description="Basic residues" evidence="1">
    <location>
        <begin position="118"/>
        <end position="131"/>
    </location>
</feature>
<proteinExistence type="predicted"/>
<feature type="compositionally biased region" description="Basic and acidic residues" evidence="1">
    <location>
        <begin position="101"/>
        <end position="114"/>
    </location>
</feature>